<gene>
    <name evidence="2" type="ORF">G3I44_18395</name>
</gene>
<dbReference type="AlphaFoldDB" id="A0A6C0UKW0"/>
<accession>A0A6C0UKW0</accession>
<organism evidence="2 3">
    <name type="scientific">Halogeometricum borinquense</name>
    <dbReference type="NCBI Taxonomy" id="60847"/>
    <lineage>
        <taxon>Archaea</taxon>
        <taxon>Methanobacteriati</taxon>
        <taxon>Methanobacteriota</taxon>
        <taxon>Stenosarchaea group</taxon>
        <taxon>Halobacteria</taxon>
        <taxon>Halobacteriales</taxon>
        <taxon>Haloferacaceae</taxon>
        <taxon>Halogeometricum</taxon>
    </lineage>
</organism>
<dbReference type="GeneID" id="44081414"/>
<evidence type="ECO:0000313" key="2">
    <source>
        <dbReference type="EMBL" id="QIB76074.1"/>
    </source>
</evidence>
<dbReference type="RefSeq" id="WP_163487773.1">
    <property type="nucleotide sequence ID" value="NZ_CP048739.1"/>
</dbReference>
<evidence type="ECO:0000313" key="3">
    <source>
        <dbReference type="Proteomes" id="UP000465846"/>
    </source>
</evidence>
<feature type="region of interest" description="Disordered" evidence="1">
    <location>
        <begin position="22"/>
        <end position="85"/>
    </location>
</feature>
<dbReference type="PROSITE" id="PS51318">
    <property type="entry name" value="TAT"/>
    <property type="match status" value="1"/>
</dbReference>
<feature type="compositionally biased region" description="Low complexity" evidence="1">
    <location>
        <begin position="55"/>
        <end position="72"/>
    </location>
</feature>
<evidence type="ECO:0000256" key="1">
    <source>
        <dbReference type="SAM" id="MobiDB-lite"/>
    </source>
</evidence>
<dbReference type="InterPro" id="IPR006311">
    <property type="entry name" value="TAT_signal"/>
</dbReference>
<name>A0A6C0UKW0_9EURY</name>
<feature type="compositionally biased region" description="Polar residues" evidence="1">
    <location>
        <begin position="24"/>
        <end position="54"/>
    </location>
</feature>
<reference evidence="2 3" key="1">
    <citation type="submission" date="2020-02" db="EMBL/GenBank/DDBJ databases">
        <title>Whole genome sequence of Halogeometricum borinquense strain wsp4.</title>
        <authorList>
            <person name="Verma D.K."/>
            <person name="Gopal K."/>
            <person name="Prasad E.S."/>
        </authorList>
    </citation>
    <scope>NUCLEOTIDE SEQUENCE [LARGE SCALE GENOMIC DNA]</scope>
    <source>
        <strain evidence="3">wsp4</strain>
    </source>
</reference>
<dbReference type="Proteomes" id="UP000465846">
    <property type="component" value="Chromosome"/>
</dbReference>
<sequence length="114" mass="11624">MPPSLTRRAFIAASAVALAGCNDGGQQVDTSSPSTSAEGTLVVTESSPTAVTSAPSRSTEQTPSSTTPSTQPVLEVGRDETQTTSDAAWYDGIEWHDGGQLIIESGAGLGLTEI</sequence>
<protein>
    <submittedName>
        <fullName evidence="2">Haloacid dehalogenase</fullName>
    </submittedName>
</protein>
<proteinExistence type="predicted"/>
<dbReference type="PROSITE" id="PS51257">
    <property type="entry name" value="PROKAR_LIPOPROTEIN"/>
    <property type="match status" value="1"/>
</dbReference>
<dbReference type="EMBL" id="CP048739">
    <property type="protein sequence ID" value="QIB76074.1"/>
    <property type="molecule type" value="Genomic_DNA"/>
</dbReference>